<feature type="region of interest" description="Disordered" evidence="1">
    <location>
        <begin position="1"/>
        <end position="46"/>
    </location>
</feature>
<dbReference type="Proteomes" id="UP001189429">
    <property type="component" value="Unassembled WGS sequence"/>
</dbReference>
<proteinExistence type="predicted"/>
<evidence type="ECO:0000256" key="1">
    <source>
        <dbReference type="SAM" id="MobiDB-lite"/>
    </source>
</evidence>
<dbReference type="EMBL" id="CAUYUJ010014971">
    <property type="protein sequence ID" value="CAK0848351.1"/>
    <property type="molecule type" value="Genomic_DNA"/>
</dbReference>
<gene>
    <name evidence="2" type="ORF">PCOR1329_LOCUS41306</name>
</gene>
<accession>A0ABN9TQF8</accession>
<evidence type="ECO:0000313" key="2">
    <source>
        <dbReference type="EMBL" id="CAK0848351.1"/>
    </source>
</evidence>
<protein>
    <submittedName>
        <fullName evidence="2">Uncharacterized protein</fullName>
    </submittedName>
</protein>
<keyword evidence="3" id="KW-1185">Reference proteome</keyword>
<feature type="non-terminal residue" evidence="2">
    <location>
        <position position="165"/>
    </location>
</feature>
<name>A0ABN9TQF8_9DINO</name>
<evidence type="ECO:0000313" key="3">
    <source>
        <dbReference type="Proteomes" id="UP001189429"/>
    </source>
</evidence>
<comment type="caution">
    <text evidence="2">The sequence shown here is derived from an EMBL/GenBank/DDBJ whole genome shotgun (WGS) entry which is preliminary data.</text>
</comment>
<sequence length="165" mass="18539">MKRDDPEEQTSRTAQSESDDEYGLQLREMDTESDSEAGSSDIYSNCGEVDEEQRAAMFDELAASPGSSDVSAFAPKDDPTKLFKRQRTNVTVPDPQQVSAVATALYEWIQKQPSDLKFLMLTFGADELSQNAQVHEKCRRRHIAQQSLDKEAFVSMMLKRLEGVP</sequence>
<reference evidence="2" key="1">
    <citation type="submission" date="2023-10" db="EMBL/GenBank/DDBJ databases">
        <authorList>
            <person name="Chen Y."/>
            <person name="Shah S."/>
            <person name="Dougan E. K."/>
            <person name="Thang M."/>
            <person name="Chan C."/>
        </authorList>
    </citation>
    <scope>NUCLEOTIDE SEQUENCE [LARGE SCALE GENOMIC DNA]</scope>
</reference>
<organism evidence="2 3">
    <name type="scientific">Prorocentrum cordatum</name>
    <dbReference type="NCBI Taxonomy" id="2364126"/>
    <lineage>
        <taxon>Eukaryota</taxon>
        <taxon>Sar</taxon>
        <taxon>Alveolata</taxon>
        <taxon>Dinophyceae</taxon>
        <taxon>Prorocentrales</taxon>
        <taxon>Prorocentraceae</taxon>
        <taxon>Prorocentrum</taxon>
    </lineage>
</organism>